<dbReference type="STRING" id="135208.A0A4Z0A7Y0"/>
<dbReference type="GO" id="GO:0008270">
    <property type="term" value="F:zinc ion binding"/>
    <property type="evidence" value="ECO:0007669"/>
    <property type="project" value="InterPro"/>
</dbReference>
<protein>
    <recommendedName>
        <fullName evidence="1">Cobalamin-independent methionine synthase MetE C-terminal/archaeal domain-containing protein</fullName>
    </recommendedName>
</protein>
<sequence>MHLNPPFRAEHIGSLKRPAALLQKRKELDDGVITAEELLPVENKAIDNIVKMQQEVGIKSITDGEFRRHMFYDGVFDNLEGMTYLPDVPLHMFMSYVPDTAAFKHHSFKKAASYICEGKLRRTKPFYKSQFEYLKSITSPEEHGDIKITVCAPEWFHLRHGPYAYNKEVYKNDVEEYFDDVAKAYQEEIQELYAIGCRNIQFDDPLLAYFCAESMIEGMIEQGVDHAKLLDLYIKVYNQCLEGKPDDFNVGVHLCRGNFRDGLHFSEGGYDRIAAKLFNEIKADCYYLEYDTERAGTFEPLRHLPRDKSVVLGLITSKFPQLEDVEELKQRINAAAETIASGVEPRSKEEALNQICISPQCGFASHADGNPVTEADVVKKLSLVVKTAKEIWSDA</sequence>
<reference evidence="2 3" key="1">
    <citation type="submission" date="2019-02" db="EMBL/GenBank/DDBJ databases">
        <title>Genome sequencing of the rare red list fungi Hericium alpestre (H. flagellum).</title>
        <authorList>
            <person name="Buettner E."/>
            <person name="Kellner H."/>
        </authorList>
    </citation>
    <scope>NUCLEOTIDE SEQUENCE [LARGE SCALE GENOMIC DNA]</scope>
    <source>
        <strain evidence="2 3">DSM 108284</strain>
    </source>
</reference>
<proteinExistence type="predicted"/>
<feature type="domain" description="Cobalamin-independent methionine synthase MetE C-terminal/archaeal" evidence="1">
    <location>
        <begin position="175"/>
        <end position="367"/>
    </location>
</feature>
<comment type="caution">
    <text evidence="2">The sequence shown here is derived from an EMBL/GenBank/DDBJ whole genome shotgun (WGS) entry which is preliminary data.</text>
</comment>
<dbReference type="EMBL" id="SFCI01000114">
    <property type="protein sequence ID" value="TFY82381.1"/>
    <property type="molecule type" value="Genomic_DNA"/>
</dbReference>
<dbReference type="CDD" id="cd03311">
    <property type="entry name" value="CIMS_C_terminal_like"/>
    <property type="match status" value="1"/>
</dbReference>
<dbReference type="Gene3D" id="3.20.20.210">
    <property type="match status" value="1"/>
</dbReference>
<dbReference type="PANTHER" id="PTHR43844">
    <property type="entry name" value="METHIONINE SYNTHASE"/>
    <property type="match status" value="1"/>
</dbReference>
<evidence type="ECO:0000313" key="3">
    <source>
        <dbReference type="Proteomes" id="UP000298061"/>
    </source>
</evidence>
<dbReference type="SUPFAM" id="SSF51726">
    <property type="entry name" value="UROD/MetE-like"/>
    <property type="match status" value="1"/>
</dbReference>
<evidence type="ECO:0000259" key="1">
    <source>
        <dbReference type="Pfam" id="PF01717"/>
    </source>
</evidence>
<dbReference type="Pfam" id="PF01717">
    <property type="entry name" value="Meth_synt_2"/>
    <property type="match status" value="1"/>
</dbReference>
<dbReference type="Proteomes" id="UP000298061">
    <property type="component" value="Unassembled WGS sequence"/>
</dbReference>
<organism evidence="2 3">
    <name type="scientific">Hericium alpestre</name>
    <dbReference type="NCBI Taxonomy" id="135208"/>
    <lineage>
        <taxon>Eukaryota</taxon>
        <taxon>Fungi</taxon>
        <taxon>Dikarya</taxon>
        <taxon>Basidiomycota</taxon>
        <taxon>Agaricomycotina</taxon>
        <taxon>Agaricomycetes</taxon>
        <taxon>Russulales</taxon>
        <taxon>Hericiaceae</taxon>
        <taxon>Hericium</taxon>
    </lineage>
</organism>
<accession>A0A4Z0A7Y0</accession>
<dbReference type="GO" id="GO:0003871">
    <property type="term" value="F:5-methyltetrahydropteroyltriglutamate-homocysteine S-methyltransferase activity"/>
    <property type="evidence" value="ECO:0007669"/>
    <property type="project" value="InterPro"/>
</dbReference>
<dbReference type="InterPro" id="IPR038071">
    <property type="entry name" value="UROD/MetE-like_sf"/>
</dbReference>
<dbReference type="NCBIfam" id="NF005085">
    <property type="entry name" value="PRK06520.1"/>
    <property type="match status" value="1"/>
</dbReference>
<dbReference type="InterPro" id="IPR002629">
    <property type="entry name" value="Met_Synth_C/arc"/>
</dbReference>
<dbReference type="OrthoDB" id="7772923at2759"/>
<gene>
    <name evidence="2" type="ORF">EWM64_g1635</name>
</gene>
<dbReference type="GO" id="GO:0009086">
    <property type="term" value="P:methionine biosynthetic process"/>
    <property type="evidence" value="ECO:0007669"/>
    <property type="project" value="InterPro"/>
</dbReference>
<evidence type="ECO:0000313" key="2">
    <source>
        <dbReference type="EMBL" id="TFY82381.1"/>
    </source>
</evidence>
<dbReference type="PANTHER" id="PTHR43844:SF2">
    <property type="entry name" value="SYNTHASE, VITAMIN-B12 INDEPENDENT, PUTATIVE (AFU_ORTHOLOGUE AFUA_3G12060)-RELATED"/>
    <property type="match status" value="1"/>
</dbReference>
<name>A0A4Z0A7Y0_9AGAM</name>
<dbReference type="AlphaFoldDB" id="A0A4Z0A7Y0"/>
<keyword evidence="3" id="KW-1185">Reference proteome</keyword>